<protein>
    <submittedName>
        <fullName evidence="1">Uncharacterized protein</fullName>
    </submittedName>
</protein>
<dbReference type="AlphaFoldDB" id="A0A7J6RD35"/>
<accession>A0A7J6RD35</accession>
<reference evidence="1 2" key="1">
    <citation type="submission" date="2020-04" db="EMBL/GenBank/DDBJ databases">
        <title>Perkinsus olseni comparative genomics.</title>
        <authorList>
            <person name="Bogema D.R."/>
        </authorList>
    </citation>
    <scope>NUCLEOTIDE SEQUENCE [LARGE SCALE GENOMIC DNA]</scope>
    <source>
        <strain evidence="1 2">ATCC PRA-207</strain>
    </source>
</reference>
<comment type="caution">
    <text evidence="1">The sequence shown here is derived from an EMBL/GenBank/DDBJ whole genome shotgun (WGS) entry which is preliminary data.</text>
</comment>
<proteinExistence type="predicted"/>
<dbReference type="EMBL" id="JABANO010026777">
    <property type="protein sequence ID" value="KAF4717946.1"/>
    <property type="molecule type" value="Genomic_DNA"/>
</dbReference>
<evidence type="ECO:0000313" key="1">
    <source>
        <dbReference type="EMBL" id="KAF4717946.1"/>
    </source>
</evidence>
<sequence length="232" mass="24262">MSAEAVAAPAVQQLQTVNTYSVAPQTGVTYTTLPAQGVASYTVGQPTTSTSYVPPEGQQAVPQVYMDPESIKHQKTQSLSMLDSQLGMAKDSAKNEYDQAKQSINMKANYDLQTTTSSYVPAQTTSYIPQYVTSQTGSYVPPQTVQYVTSAPSTTTGQPATYSTAAPAVTYSYAGGYPGTSVGVPSFGTYNVQLPQYGQPQVVTSTSVQPTTTTTTSTTAQPATAAATIAQA</sequence>
<organism evidence="1 2">
    <name type="scientific">Perkinsus olseni</name>
    <name type="common">Perkinsus atlanticus</name>
    <dbReference type="NCBI Taxonomy" id="32597"/>
    <lineage>
        <taxon>Eukaryota</taxon>
        <taxon>Sar</taxon>
        <taxon>Alveolata</taxon>
        <taxon>Perkinsozoa</taxon>
        <taxon>Perkinsea</taxon>
        <taxon>Perkinsida</taxon>
        <taxon>Perkinsidae</taxon>
        <taxon>Perkinsus</taxon>
    </lineage>
</organism>
<evidence type="ECO:0000313" key="2">
    <source>
        <dbReference type="Proteomes" id="UP000553632"/>
    </source>
</evidence>
<gene>
    <name evidence="1" type="ORF">FOZ63_002973</name>
</gene>
<name>A0A7J6RD35_PEROL</name>
<dbReference type="Proteomes" id="UP000553632">
    <property type="component" value="Unassembled WGS sequence"/>
</dbReference>
<keyword evidence="2" id="KW-1185">Reference proteome</keyword>